<dbReference type="AlphaFoldDB" id="A0A1D3CV20"/>
<keyword evidence="3" id="KW-0813">Transport</keyword>
<dbReference type="GO" id="GO:0005759">
    <property type="term" value="C:mitochondrial matrix"/>
    <property type="evidence" value="ECO:0007669"/>
    <property type="project" value="UniProtKB-SubCell"/>
</dbReference>
<evidence type="ECO:0000256" key="3">
    <source>
        <dbReference type="ARBA" id="ARBA00022448"/>
    </source>
</evidence>
<evidence type="ECO:0000313" key="7">
    <source>
        <dbReference type="Proteomes" id="UP000095192"/>
    </source>
</evidence>
<dbReference type="VEuPathDB" id="ToxoDB:cyc_00752"/>
<dbReference type="EMBL" id="JROU02001840">
    <property type="protein sequence ID" value="OEH75035.1"/>
    <property type="molecule type" value="Genomic_DNA"/>
</dbReference>
<keyword evidence="4" id="KW-0249">Electron transport</keyword>
<dbReference type="PANTHER" id="PTHR21294:SF8">
    <property type="entry name" value="ELECTRON TRANSFER FLAVOPROTEIN SUBUNIT BETA"/>
    <property type="match status" value="1"/>
</dbReference>
<sequence>MTKARYTLNAPHARWLDGALVSDSKAKEQLHTVLALGADKALLIRTELEPDQTLQPLAVAKLFKSIIDKEKPNIVFLGKQAIDADSNQVGQLLAGLLGWPQITFCSDLELQCNREGYVAIGTREVDQGLQKVRAPLPLVITCDLRMNQPRFVSLPNLIKARKKTIKLLDAQELEWRSRLNEREESECTVWTSCCKI</sequence>
<evidence type="ECO:0000259" key="5">
    <source>
        <dbReference type="SMART" id="SM00893"/>
    </source>
</evidence>
<gene>
    <name evidence="6" type="ORF">cyc_00752</name>
</gene>
<comment type="caution">
    <text evidence="6">The sequence shown here is derived from an EMBL/GenBank/DDBJ whole genome shotgun (WGS) entry which is preliminary data.</text>
</comment>
<dbReference type="InterPro" id="IPR012255">
    <property type="entry name" value="ETF_b"/>
</dbReference>
<dbReference type="InParanoid" id="A0A1D3CV20"/>
<feature type="domain" description="Electron transfer flavoprotein alpha/beta-subunit N-terminal" evidence="5">
    <location>
        <begin position="2"/>
        <end position="177"/>
    </location>
</feature>
<name>A0A1D3CV20_9EIME</name>
<proteinExistence type="inferred from homology"/>
<evidence type="ECO:0000256" key="2">
    <source>
        <dbReference type="ARBA" id="ARBA00007557"/>
    </source>
</evidence>
<dbReference type="Gene3D" id="3.40.50.620">
    <property type="entry name" value="HUPs"/>
    <property type="match status" value="1"/>
</dbReference>
<keyword evidence="7" id="KW-1185">Reference proteome</keyword>
<dbReference type="Pfam" id="PF01012">
    <property type="entry name" value="ETF"/>
    <property type="match status" value="1"/>
</dbReference>
<organism evidence="6 7">
    <name type="scientific">Cyclospora cayetanensis</name>
    <dbReference type="NCBI Taxonomy" id="88456"/>
    <lineage>
        <taxon>Eukaryota</taxon>
        <taxon>Sar</taxon>
        <taxon>Alveolata</taxon>
        <taxon>Apicomplexa</taxon>
        <taxon>Conoidasida</taxon>
        <taxon>Coccidia</taxon>
        <taxon>Eucoccidiorida</taxon>
        <taxon>Eimeriorina</taxon>
        <taxon>Eimeriidae</taxon>
        <taxon>Cyclospora</taxon>
    </lineage>
</organism>
<dbReference type="SUPFAM" id="SSF52402">
    <property type="entry name" value="Adenine nucleotide alpha hydrolases-like"/>
    <property type="match status" value="1"/>
</dbReference>
<dbReference type="InterPro" id="IPR014729">
    <property type="entry name" value="Rossmann-like_a/b/a_fold"/>
</dbReference>
<dbReference type="Proteomes" id="UP000095192">
    <property type="component" value="Unassembled WGS sequence"/>
</dbReference>
<dbReference type="InterPro" id="IPR014730">
    <property type="entry name" value="ETF_a/b_N"/>
</dbReference>
<evidence type="ECO:0000256" key="1">
    <source>
        <dbReference type="ARBA" id="ARBA00004305"/>
    </source>
</evidence>
<protein>
    <submittedName>
        <fullName evidence="6">Electron transfer flavoprotein subunit beta</fullName>
    </submittedName>
</protein>
<dbReference type="PANTHER" id="PTHR21294">
    <property type="entry name" value="ELECTRON TRANSFER FLAVOPROTEIN BETA-SUBUNIT"/>
    <property type="match status" value="1"/>
</dbReference>
<evidence type="ECO:0000256" key="4">
    <source>
        <dbReference type="ARBA" id="ARBA00022982"/>
    </source>
</evidence>
<dbReference type="InterPro" id="IPR033948">
    <property type="entry name" value="ETF_beta_N"/>
</dbReference>
<dbReference type="GO" id="GO:0009055">
    <property type="term" value="F:electron transfer activity"/>
    <property type="evidence" value="ECO:0007669"/>
    <property type="project" value="InterPro"/>
</dbReference>
<dbReference type="VEuPathDB" id="ToxoDB:LOC34617872"/>
<accession>A0A1D3CV20</accession>
<dbReference type="CDD" id="cd01714">
    <property type="entry name" value="ETF_beta"/>
    <property type="match status" value="1"/>
</dbReference>
<reference evidence="6 7" key="1">
    <citation type="journal article" date="2016" name="BMC Genomics">
        <title>Comparative genomics reveals Cyclospora cayetanensis possesses coccidia-like metabolism and invasion components but unique surface antigens.</title>
        <authorList>
            <person name="Liu S."/>
            <person name="Wang L."/>
            <person name="Zheng H."/>
            <person name="Xu Z."/>
            <person name="Roellig D.M."/>
            <person name="Li N."/>
            <person name="Frace M.A."/>
            <person name="Tang K."/>
            <person name="Arrowood M.J."/>
            <person name="Moss D.M."/>
            <person name="Zhang L."/>
            <person name="Feng Y."/>
            <person name="Xiao L."/>
        </authorList>
    </citation>
    <scope>NUCLEOTIDE SEQUENCE [LARGE SCALE GENOMIC DNA]</scope>
    <source>
        <strain evidence="6 7">CHN_HEN01</strain>
    </source>
</reference>
<dbReference type="SMART" id="SM00893">
    <property type="entry name" value="ETF"/>
    <property type="match status" value="1"/>
</dbReference>
<comment type="subcellular location">
    <subcellularLocation>
        <location evidence="1">Mitochondrion matrix</location>
    </subcellularLocation>
</comment>
<evidence type="ECO:0000313" key="6">
    <source>
        <dbReference type="EMBL" id="OEH75035.1"/>
    </source>
</evidence>
<comment type="similarity">
    <text evidence="2">Belongs to the ETF beta-subunit/FixA family.</text>
</comment>